<comment type="catalytic activity">
    <reaction evidence="9">
        <text>tRNA(Pro) + L-proline + ATP = L-prolyl-tRNA(Pro) + AMP + diphosphate</text>
        <dbReference type="Rhea" id="RHEA:14305"/>
        <dbReference type="Rhea" id="RHEA-COMP:9700"/>
        <dbReference type="Rhea" id="RHEA-COMP:9702"/>
        <dbReference type="ChEBI" id="CHEBI:30616"/>
        <dbReference type="ChEBI" id="CHEBI:33019"/>
        <dbReference type="ChEBI" id="CHEBI:60039"/>
        <dbReference type="ChEBI" id="CHEBI:78442"/>
        <dbReference type="ChEBI" id="CHEBI:78532"/>
        <dbReference type="ChEBI" id="CHEBI:456215"/>
        <dbReference type="EC" id="6.1.1.15"/>
    </reaction>
</comment>
<dbReference type="SUPFAM" id="SSF52954">
    <property type="entry name" value="Class II aaRS ABD-related"/>
    <property type="match status" value="1"/>
</dbReference>
<accession>A0ABR1H5A9</accession>
<dbReference type="PRINTS" id="PR01046">
    <property type="entry name" value="TRNASYNTHPRO"/>
</dbReference>
<dbReference type="Gene3D" id="3.40.50.800">
    <property type="entry name" value="Anticodon-binding domain"/>
    <property type="match status" value="1"/>
</dbReference>
<dbReference type="InterPro" id="IPR033730">
    <property type="entry name" value="ProRS_core_prok"/>
</dbReference>
<feature type="domain" description="Aminoacyl-transfer RNA synthetases class-II family profile" evidence="10">
    <location>
        <begin position="69"/>
        <end position="495"/>
    </location>
</feature>
<reference evidence="11 12" key="1">
    <citation type="journal article" date="2025" name="Microbiol. Resour. Announc.">
        <title>Draft genome sequences for Neonectria magnoliae and Neonectria punicea, canker pathogens of Liriodendron tulipifera and Acer saccharum in West Virginia.</title>
        <authorList>
            <person name="Petronek H.M."/>
            <person name="Kasson M.T."/>
            <person name="Metheny A.M."/>
            <person name="Stauder C.M."/>
            <person name="Lovett B."/>
            <person name="Lynch S.C."/>
            <person name="Garnas J.R."/>
            <person name="Kasson L.R."/>
            <person name="Stajich J.E."/>
        </authorList>
    </citation>
    <scope>NUCLEOTIDE SEQUENCE [LARGE SCALE GENOMIC DNA]</scope>
    <source>
        <strain evidence="11 12">NRRL 64653</strain>
    </source>
</reference>
<comment type="similarity">
    <text evidence="1">Belongs to the class-II aminoacyl-tRNA synthetase family.</text>
</comment>
<dbReference type="EC" id="6.1.1.15" evidence="2"/>
<dbReference type="Proteomes" id="UP001498476">
    <property type="component" value="Unassembled WGS sequence"/>
</dbReference>
<keyword evidence="5" id="KW-0067">ATP-binding</keyword>
<evidence type="ECO:0000256" key="7">
    <source>
        <dbReference type="ARBA" id="ARBA00023146"/>
    </source>
</evidence>
<keyword evidence="6" id="KW-0648">Protein biosynthesis</keyword>
<dbReference type="InterPro" id="IPR006195">
    <property type="entry name" value="aa-tRNA-synth_II"/>
</dbReference>
<dbReference type="InterPro" id="IPR004154">
    <property type="entry name" value="Anticodon-bd"/>
</dbReference>
<dbReference type="InterPro" id="IPR036621">
    <property type="entry name" value="Anticodon-bd_dom_sf"/>
</dbReference>
<evidence type="ECO:0000256" key="2">
    <source>
        <dbReference type="ARBA" id="ARBA00012831"/>
    </source>
</evidence>
<dbReference type="Gene3D" id="3.30.930.10">
    <property type="entry name" value="Bira Bifunctional Protein, Domain 2"/>
    <property type="match status" value="2"/>
</dbReference>
<evidence type="ECO:0000256" key="8">
    <source>
        <dbReference type="ARBA" id="ARBA00029731"/>
    </source>
</evidence>
<proteinExistence type="inferred from homology"/>
<dbReference type="PROSITE" id="PS50862">
    <property type="entry name" value="AA_TRNA_LIGASE_II"/>
    <property type="match status" value="1"/>
</dbReference>
<keyword evidence="12" id="KW-1185">Reference proteome</keyword>
<dbReference type="InterPro" id="IPR044140">
    <property type="entry name" value="ProRS_anticodon_short"/>
</dbReference>
<dbReference type="CDD" id="cd00779">
    <property type="entry name" value="ProRS_core_prok"/>
    <property type="match status" value="1"/>
</dbReference>
<dbReference type="InterPro" id="IPR045864">
    <property type="entry name" value="aa-tRNA-synth_II/BPL/LPL"/>
</dbReference>
<gene>
    <name evidence="11" type="ORF">QQX98_005416</name>
</gene>
<sequence length="600" mass="65921">MLPARLVRFGGTVSRENQLALQTRAVSVSIARSSLPRSTLSTIWAPTGGITAGEDEFGHGKLIRAGFLRQAHSGVFQLLPLGLRVQDKIEKLIDKHMQSVGASRLSLSTISSEDLWQKSGRLELVASELFRLVDRKETPLILSPTHEEEITSLVAGTLKSYKDLPIRVYQITRKYRDERRPRHGLLRSREFLMKDLYTFDLTTSAAIETYRKVSAAYRAFFSELKLPFIVAEASSGDMGGDLSHEYHLPSAVGEDTVVTCDSCGYAANDEVATARPPPPSNAVASTSQIRVWRGISQDRNVLINAWYPQADNEQSDLGPNLHAVKSAVPELDTSIDNSVAFWEDALSRGKAKVINVIDTRLSTSFGSLREKLSLLPDSLKSHDAEHSFLGGVEIDESLNLVRLADGDGCPKCEEGTLKIHRALEVGHTFHLGTRYSAPLDACVMLPQTELPEAAGERLVPGTRHPVQMGCHGLGVSRIFGAVAEVLADKRGLNWPRSIAPFEVALVPTSGVTEQSLDLYDALAGRNGPGPGFDVVLDDRKLSFGWKMKDADMIGYPVVVIMGKLWKESRICEVQCRRLSVDEKVSVEELPAFVSSLLERL</sequence>
<evidence type="ECO:0000256" key="4">
    <source>
        <dbReference type="ARBA" id="ARBA00022741"/>
    </source>
</evidence>
<evidence type="ECO:0000313" key="11">
    <source>
        <dbReference type="EMBL" id="KAK7416088.1"/>
    </source>
</evidence>
<dbReference type="EMBL" id="JAZAVJ010000073">
    <property type="protein sequence ID" value="KAK7416088.1"/>
    <property type="molecule type" value="Genomic_DNA"/>
</dbReference>
<organism evidence="11 12">
    <name type="scientific">Neonectria punicea</name>
    <dbReference type="NCBI Taxonomy" id="979145"/>
    <lineage>
        <taxon>Eukaryota</taxon>
        <taxon>Fungi</taxon>
        <taxon>Dikarya</taxon>
        <taxon>Ascomycota</taxon>
        <taxon>Pezizomycotina</taxon>
        <taxon>Sordariomycetes</taxon>
        <taxon>Hypocreomycetidae</taxon>
        <taxon>Hypocreales</taxon>
        <taxon>Nectriaceae</taxon>
        <taxon>Neonectria</taxon>
    </lineage>
</organism>
<dbReference type="Pfam" id="PF03129">
    <property type="entry name" value="HGTP_anticodon"/>
    <property type="match status" value="1"/>
</dbReference>
<dbReference type="InterPro" id="IPR002316">
    <property type="entry name" value="Pro-tRNA-ligase_IIa"/>
</dbReference>
<evidence type="ECO:0000256" key="6">
    <source>
        <dbReference type="ARBA" id="ARBA00022917"/>
    </source>
</evidence>
<keyword evidence="3" id="KW-0436">Ligase</keyword>
<comment type="caution">
    <text evidence="11">The sequence shown here is derived from an EMBL/GenBank/DDBJ whole genome shotgun (WGS) entry which is preliminary data.</text>
</comment>
<dbReference type="Pfam" id="PF00587">
    <property type="entry name" value="tRNA-synt_2b"/>
    <property type="match status" value="1"/>
</dbReference>
<name>A0ABR1H5A9_9HYPO</name>
<keyword evidence="7" id="KW-0030">Aminoacyl-tRNA synthetase</keyword>
<dbReference type="SUPFAM" id="SSF55681">
    <property type="entry name" value="Class II aaRS and biotin synthetases"/>
    <property type="match status" value="1"/>
</dbReference>
<evidence type="ECO:0000256" key="3">
    <source>
        <dbReference type="ARBA" id="ARBA00022598"/>
    </source>
</evidence>
<dbReference type="CDD" id="cd00861">
    <property type="entry name" value="ProRS_anticodon_short"/>
    <property type="match status" value="1"/>
</dbReference>
<evidence type="ECO:0000259" key="10">
    <source>
        <dbReference type="PROSITE" id="PS50862"/>
    </source>
</evidence>
<dbReference type="PANTHER" id="PTHR42753">
    <property type="entry name" value="MITOCHONDRIAL RIBOSOME PROTEIN L39/PROLYL-TRNA LIGASE FAMILY MEMBER"/>
    <property type="match status" value="1"/>
</dbReference>
<keyword evidence="4" id="KW-0547">Nucleotide-binding</keyword>
<dbReference type="PANTHER" id="PTHR42753:SF2">
    <property type="entry name" value="PROLINE--TRNA LIGASE"/>
    <property type="match status" value="1"/>
</dbReference>
<evidence type="ECO:0000256" key="1">
    <source>
        <dbReference type="ARBA" id="ARBA00008226"/>
    </source>
</evidence>
<evidence type="ECO:0000313" key="12">
    <source>
        <dbReference type="Proteomes" id="UP001498476"/>
    </source>
</evidence>
<dbReference type="InterPro" id="IPR050062">
    <property type="entry name" value="Pro-tRNA_synthetase"/>
</dbReference>
<protein>
    <recommendedName>
        <fullName evidence="2">proline--tRNA ligase</fullName>
        <ecNumber evidence="2">6.1.1.15</ecNumber>
    </recommendedName>
    <alternativeName>
        <fullName evidence="8">Prolyl-tRNA synthetase</fullName>
    </alternativeName>
</protein>
<dbReference type="InterPro" id="IPR002314">
    <property type="entry name" value="aa-tRNA-synt_IIb"/>
</dbReference>
<evidence type="ECO:0000256" key="5">
    <source>
        <dbReference type="ARBA" id="ARBA00022840"/>
    </source>
</evidence>
<evidence type="ECO:0000256" key="9">
    <source>
        <dbReference type="ARBA" id="ARBA00047671"/>
    </source>
</evidence>